<gene>
    <name evidence="2" type="ORF">PHYPA_005244</name>
</gene>
<reference evidence="3" key="3">
    <citation type="submission" date="2020-12" db="UniProtKB">
        <authorList>
            <consortium name="EnsemblPlants"/>
        </authorList>
    </citation>
    <scope>IDENTIFICATION</scope>
</reference>
<reference evidence="2 4" key="1">
    <citation type="journal article" date="2008" name="Science">
        <title>The Physcomitrella genome reveals evolutionary insights into the conquest of land by plants.</title>
        <authorList>
            <person name="Rensing S."/>
            <person name="Lang D."/>
            <person name="Zimmer A."/>
            <person name="Terry A."/>
            <person name="Salamov A."/>
            <person name="Shapiro H."/>
            <person name="Nishiyama T."/>
            <person name="Perroud P.-F."/>
            <person name="Lindquist E."/>
            <person name="Kamisugi Y."/>
            <person name="Tanahashi T."/>
            <person name="Sakakibara K."/>
            <person name="Fujita T."/>
            <person name="Oishi K."/>
            <person name="Shin-I T."/>
            <person name="Kuroki Y."/>
            <person name="Toyoda A."/>
            <person name="Suzuki Y."/>
            <person name="Hashimoto A."/>
            <person name="Yamaguchi K."/>
            <person name="Sugano A."/>
            <person name="Kohara Y."/>
            <person name="Fujiyama A."/>
            <person name="Anterola A."/>
            <person name="Aoki S."/>
            <person name="Ashton N."/>
            <person name="Barbazuk W.B."/>
            <person name="Barker E."/>
            <person name="Bennetzen J."/>
            <person name="Bezanilla M."/>
            <person name="Blankenship R."/>
            <person name="Cho S.H."/>
            <person name="Dutcher S."/>
            <person name="Estelle M."/>
            <person name="Fawcett J.A."/>
            <person name="Gundlach H."/>
            <person name="Hanada K."/>
            <person name="Heyl A."/>
            <person name="Hicks K.A."/>
            <person name="Hugh J."/>
            <person name="Lohr M."/>
            <person name="Mayer K."/>
            <person name="Melkozernov A."/>
            <person name="Murata T."/>
            <person name="Nelson D."/>
            <person name="Pils B."/>
            <person name="Prigge M."/>
            <person name="Reiss B."/>
            <person name="Renner T."/>
            <person name="Rombauts S."/>
            <person name="Rushton P."/>
            <person name="Sanderfoot A."/>
            <person name="Schween G."/>
            <person name="Shiu S.-H."/>
            <person name="Stueber K."/>
            <person name="Theodoulou F.L."/>
            <person name="Tu H."/>
            <person name="Van de Peer Y."/>
            <person name="Verrier P.J."/>
            <person name="Waters E."/>
            <person name="Wood A."/>
            <person name="Yang L."/>
            <person name="Cove D."/>
            <person name="Cuming A."/>
            <person name="Hasebe M."/>
            <person name="Lucas S."/>
            <person name="Mishler D.B."/>
            <person name="Reski R."/>
            <person name="Grigoriev I."/>
            <person name="Quatrano R.S."/>
            <person name="Boore J.L."/>
        </authorList>
    </citation>
    <scope>NUCLEOTIDE SEQUENCE [LARGE SCALE GENOMIC DNA]</scope>
    <source>
        <strain evidence="3 4">cv. Gransden 2004</strain>
    </source>
</reference>
<dbReference type="EnsemblPlants" id="Pp3c3_31870V3.1">
    <property type="protein sequence ID" value="Pp3c3_31870V3.1"/>
    <property type="gene ID" value="Pp3c3_31870"/>
</dbReference>
<proteinExistence type="predicted"/>
<feature type="region of interest" description="Disordered" evidence="1">
    <location>
        <begin position="1"/>
        <end position="24"/>
    </location>
</feature>
<evidence type="ECO:0000313" key="3">
    <source>
        <dbReference type="EnsemblPlants" id="Pp3c3_31870V3.1"/>
    </source>
</evidence>
<reference evidence="2 4" key="2">
    <citation type="journal article" date="2018" name="Plant J.">
        <title>The Physcomitrella patens chromosome-scale assembly reveals moss genome structure and evolution.</title>
        <authorList>
            <person name="Lang D."/>
            <person name="Ullrich K.K."/>
            <person name="Murat F."/>
            <person name="Fuchs J."/>
            <person name="Jenkins J."/>
            <person name="Haas F.B."/>
            <person name="Piednoel M."/>
            <person name="Gundlach H."/>
            <person name="Van Bel M."/>
            <person name="Meyberg R."/>
            <person name="Vives C."/>
            <person name="Morata J."/>
            <person name="Symeonidi A."/>
            <person name="Hiss M."/>
            <person name="Muchero W."/>
            <person name="Kamisugi Y."/>
            <person name="Saleh O."/>
            <person name="Blanc G."/>
            <person name="Decker E.L."/>
            <person name="van Gessel N."/>
            <person name="Grimwood J."/>
            <person name="Hayes R.D."/>
            <person name="Graham S.W."/>
            <person name="Gunter L.E."/>
            <person name="McDaniel S.F."/>
            <person name="Hoernstein S.N.W."/>
            <person name="Larsson A."/>
            <person name="Li F.W."/>
            <person name="Perroud P.F."/>
            <person name="Phillips J."/>
            <person name="Ranjan P."/>
            <person name="Rokshar D.S."/>
            <person name="Rothfels C.J."/>
            <person name="Schneider L."/>
            <person name="Shu S."/>
            <person name="Stevenson D.W."/>
            <person name="Thummler F."/>
            <person name="Tillich M."/>
            <person name="Villarreal Aguilar J.C."/>
            <person name="Widiez T."/>
            <person name="Wong G.K."/>
            <person name="Wymore A."/>
            <person name="Zhang Y."/>
            <person name="Zimmer A.D."/>
            <person name="Quatrano R.S."/>
            <person name="Mayer K.F.X."/>
            <person name="Goodstein D."/>
            <person name="Casacuberta J.M."/>
            <person name="Vandepoele K."/>
            <person name="Reski R."/>
            <person name="Cuming A.C."/>
            <person name="Tuskan G.A."/>
            <person name="Maumus F."/>
            <person name="Salse J."/>
            <person name="Schmutz J."/>
            <person name="Rensing S.A."/>
        </authorList>
    </citation>
    <scope>NUCLEOTIDE SEQUENCE [LARGE SCALE GENOMIC DNA]</scope>
    <source>
        <strain evidence="3 4">cv. Gransden 2004</strain>
    </source>
</reference>
<dbReference type="Gramene" id="Pp3c3_31870V3.1">
    <property type="protein sequence ID" value="Pp3c3_31870V3.1"/>
    <property type="gene ID" value="Pp3c3_31870"/>
</dbReference>
<organism evidence="2">
    <name type="scientific">Physcomitrium patens</name>
    <name type="common">Spreading-leaved earth moss</name>
    <name type="synonym">Physcomitrella patens</name>
    <dbReference type="NCBI Taxonomy" id="3218"/>
    <lineage>
        <taxon>Eukaryota</taxon>
        <taxon>Viridiplantae</taxon>
        <taxon>Streptophyta</taxon>
        <taxon>Embryophyta</taxon>
        <taxon>Bryophyta</taxon>
        <taxon>Bryophytina</taxon>
        <taxon>Bryopsida</taxon>
        <taxon>Funariidae</taxon>
        <taxon>Funariales</taxon>
        <taxon>Funariaceae</taxon>
        <taxon>Physcomitrium</taxon>
    </lineage>
</organism>
<protein>
    <submittedName>
        <fullName evidence="2 3">Uncharacterized protein</fullName>
    </submittedName>
</protein>
<sequence>MQRQASTPRMRDVPLLEETYKNTS</sequence>
<evidence type="ECO:0000256" key="1">
    <source>
        <dbReference type="SAM" id="MobiDB-lite"/>
    </source>
</evidence>
<dbReference type="Proteomes" id="UP000006727">
    <property type="component" value="Chromosome 3"/>
</dbReference>
<dbReference type="AlphaFoldDB" id="A0A2K1KWV5"/>
<evidence type="ECO:0000313" key="2">
    <source>
        <dbReference type="EMBL" id="PNR58249.1"/>
    </source>
</evidence>
<dbReference type="EMBL" id="ABEU02000003">
    <property type="protein sequence ID" value="PNR58249.1"/>
    <property type="molecule type" value="Genomic_DNA"/>
</dbReference>
<keyword evidence="4" id="KW-1185">Reference proteome</keyword>
<feature type="compositionally biased region" description="Basic and acidic residues" evidence="1">
    <location>
        <begin position="9"/>
        <end position="24"/>
    </location>
</feature>
<accession>A0A2K1KWV5</accession>
<evidence type="ECO:0000313" key="4">
    <source>
        <dbReference type="Proteomes" id="UP000006727"/>
    </source>
</evidence>
<name>A0A2K1KWV5_PHYPA</name>